<evidence type="ECO:0000313" key="1">
    <source>
        <dbReference type="EMBL" id="MPC91765.1"/>
    </source>
</evidence>
<keyword evidence="2" id="KW-1185">Reference proteome</keyword>
<sequence length="27" mass="3034">MEEAQQQSLGCNALYLRSRSSQATSFK</sequence>
<proteinExistence type="predicted"/>
<dbReference type="AlphaFoldDB" id="A0A5B7JAR7"/>
<gene>
    <name evidence="1" type="ORF">E2C01_086823</name>
</gene>
<dbReference type="EMBL" id="VSRR010088872">
    <property type="protein sequence ID" value="MPC91765.1"/>
    <property type="molecule type" value="Genomic_DNA"/>
</dbReference>
<reference evidence="1 2" key="1">
    <citation type="submission" date="2019-05" db="EMBL/GenBank/DDBJ databases">
        <title>Another draft genome of Portunus trituberculatus and its Hox gene families provides insights of decapod evolution.</title>
        <authorList>
            <person name="Jeong J.-H."/>
            <person name="Song I."/>
            <person name="Kim S."/>
            <person name="Choi T."/>
            <person name="Kim D."/>
            <person name="Ryu S."/>
            <person name="Kim W."/>
        </authorList>
    </citation>
    <scope>NUCLEOTIDE SEQUENCE [LARGE SCALE GENOMIC DNA]</scope>
    <source>
        <tissue evidence="1">Muscle</tissue>
    </source>
</reference>
<accession>A0A5B7JAR7</accession>
<comment type="caution">
    <text evidence="1">The sequence shown here is derived from an EMBL/GenBank/DDBJ whole genome shotgun (WGS) entry which is preliminary data.</text>
</comment>
<name>A0A5B7JAR7_PORTR</name>
<organism evidence="1 2">
    <name type="scientific">Portunus trituberculatus</name>
    <name type="common">Swimming crab</name>
    <name type="synonym">Neptunus trituberculatus</name>
    <dbReference type="NCBI Taxonomy" id="210409"/>
    <lineage>
        <taxon>Eukaryota</taxon>
        <taxon>Metazoa</taxon>
        <taxon>Ecdysozoa</taxon>
        <taxon>Arthropoda</taxon>
        <taxon>Crustacea</taxon>
        <taxon>Multicrustacea</taxon>
        <taxon>Malacostraca</taxon>
        <taxon>Eumalacostraca</taxon>
        <taxon>Eucarida</taxon>
        <taxon>Decapoda</taxon>
        <taxon>Pleocyemata</taxon>
        <taxon>Brachyura</taxon>
        <taxon>Eubrachyura</taxon>
        <taxon>Portunoidea</taxon>
        <taxon>Portunidae</taxon>
        <taxon>Portuninae</taxon>
        <taxon>Portunus</taxon>
    </lineage>
</organism>
<protein>
    <submittedName>
        <fullName evidence="1">Uncharacterized protein</fullName>
    </submittedName>
</protein>
<evidence type="ECO:0000313" key="2">
    <source>
        <dbReference type="Proteomes" id="UP000324222"/>
    </source>
</evidence>
<dbReference type="Proteomes" id="UP000324222">
    <property type="component" value="Unassembled WGS sequence"/>
</dbReference>